<reference evidence="1" key="1">
    <citation type="submission" date="2019-02" db="EMBL/GenBank/DDBJ databases">
        <authorList>
            <person name="Gruber-Vodicka R. H."/>
            <person name="Seah K. B. B."/>
        </authorList>
    </citation>
    <scope>NUCLEOTIDE SEQUENCE</scope>
    <source>
        <strain evidence="1">BECK_S312</strain>
        <strain evidence="2">BECK_S426</strain>
    </source>
</reference>
<proteinExistence type="predicted"/>
<accession>A0A450W6J3</accession>
<sequence>MGRAISAVGKVGNDNIPSRHWDTRRAHEVFVIVHAQRFAPVIIDRERRRLQIDKEPCCGMGDSGGPRGLVFVLARGDRGKGKDW</sequence>
<gene>
    <name evidence="1" type="ORF">BECKLPF1236A_GA0070988_1007215</name>
    <name evidence="2" type="ORF">BECKLPF1236C_GA0070990_1007314</name>
</gene>
<dbReference type="EMBL" id="CAADFP010000073">
    <property type="protein sequence ID" value="VFK28747.1"/>
    <property type="molecule type" value="Genomic_DNA"/>
</dbReference>
<name>A0A450W6J3_9GAMM</name>
<organism evidence="1">
    <name type="scientific">Candidatus Kentrum sp. LPFa</name>
    <dbReference type="NCBI Taxonomy" id="2126335"/>
    <lineage>
        <taxon>Bacteria</taxon>
        <taxon>Pseudomonadati</taxon>
        <taxon>Pseudomonadota</taxon>
        <taxon>Gammaproteobacteria</taxon>
        <taxon>Candidatus Kentrum</taxon>
    </lineage>
</organism>
<dbReference type="EMBL" id="CAADFM010000072">
    <property type="protein sequence ID" value="VFK12541.1"/>
    <property type="molecule type" value="Genomic_DNA"/>
</dbReference>
<evidence type="ECO:0000313" key="1">
    <source>
        <dbReference type="EMBL" id="VFK12541.1"/>
    </source>
</evidence>
<dbReference type="AlphaFoldDB" id="A0A450W6J3"/>
<protein>
    <submittedName>
        <fullName evidence="1">Uncharacterized protein</fullName>
    </submittedName>
</protein>
<evidence type="ECO:0000313" key="2">
    <source>
        <dbReference type="EMBL" id="VFK28747.1"/>
    </source>
</evidence>